<feature type="compositionally biased region" description="Basic and acidic residues" evidence="11">
    <location>
        <begin position="622"/>
        <end position="645"/>
    </location>
</feature>
<reference evidence="13 14" key="1">
    <citation type="submission" date="2016-05" db="EMBL/GenBank/DDBJ databases">
        <title>Genome sequencing of Trichophyton rubrum CMCC(F)T1i isolated from hair.</title>
        <authorList>
            <person name="Zhan P."/>
            <person name="Tao Y."/>
            <person name="Liu W."/>
        </authorList>
    </citation>
    <scope>NUCLEOTIDE SEQUENCE [LARGE SCALE GENOMIC DNA]</scope>
    <source>
        <strain evidence="14">CMCC(F)T1i</strain>
    </source>
</reference>
<dbReference type="Gene3D" id="3.40.50.1820">
    <property type="entry name" value="alpha/beta hydrolase"/>
    <property type="match status" value="1"/>
</dbReference>
<gene>
    <name evidence="13" type="ORF">A7C99_0333</name>
</gene>
<evidence type="ECO:0000256" key="1">
    <source>
        <dbReference type="ARBA" id="ARBA00006249"/>
    </source>
</evidence>
<keyword evidence="6 10" id="KW-0378">Hydrolase</keyword>
<dbReference type="PANTHER" id="PTHR33938:SF15">
    <property type="entry name" value="FERULOYL ESTERASE B-RELATED"/>
    <property type="match status" value="1"/>
</dbReference>
<feature type="region of interest" description="Disordered" evidence="11">
    <location>
        <begin position="610"/>
        <end position="737"/>
    </location>
</feature>
<dbReference type="EC" id="3.1.1.-" evidence="10"/>
<dbReference type="SUPFAM" id="SSF53300">
    <property type="entry name" value="vWA-like"/>
    <property type="match status" value="1"/>
</dbReference>
<comment type="catalytic activity">
    <reaction evidence="9">
        <text>feruloyl-polysaccharide + H2O = ferulate + polysaccharide.</text>
        <dbReference type="EC" id="3.1.1.73"/>
    </reaction>
</comment>
<evidence type="ECO:0000256" key="7">
    <source>
        <dbReference type="ARBA" id="ARBA00022837"/>
    </source>
</evidence>
<dbReference type="SUPFAM" id="SSF53474">
    <property type="entry name" value="alpha/beta-Hydrolases"/>
    <property type="match status" value="1"/>
</dbReference>
<keyword evidence="4" id="KW-0479">Metal-binding</keyword>
<dbReference type="Pfam" id="PF07519">
    <property type="entry name" value="Tannase"/>
    <property type="match status" value="1"/>
</dbReference>
<dbReference type="GO" id="GO:0030600">
    <property type="term" value="F:feruloyl esterase activity"/>
    <property type="evidence" value="ECO:0007669"/>
    <property type="project" value="UniProtKB-EC"/>
</dbReference>
<dbReference type="EMBL" id="LHPM01000007">
    <property type="protein sequence ID" value="OAL68392.1"/>
    <property type="molecule type" value="Genomic_DNA"/>
</dbReference>
<dbReference type="Pfam" id="PF00092">
    <property type="entry name" value="VWA"/>
    <property type="match status" value="1"/>
</dbReference>
<evidence type="ECO:0000256" key="10">
    <source>
        <dbReference type="RuleBase" id="RU361238"/>
    </source>
</evidence>
<feature type="compositionally biased region" description="Low complexity" evidence="11">
    <location>
        <begin position="709"/>
        <end position="734"/>
    </location>
</feature>
<evidence type="ECO:0000259" key="12">
    <source>
        <dbReference type="PROSITE" id="PS50234"/>
    </source>
</evidence>
<dbReference type="InterPro" id="IPR036465">
    <property type="entry name" value="vWFA_dom_sf"/>
</dbReference>
<dbReference type="PROSITE" id="PS50234">
    <property type="entry name" value="VWFA"/>
    <property type="match status" value="1"/>
</dbReference>
<name>A0A178F7B8_TRIRU</name>
<feature type="compositionally biased region" description="Polar residues" evidence="11">
    <location>
        <begin position="679"/>
        <end position="699"/>
    </location>
</feature>
<keyword evidence="2" id="KW-0719">Serine esterase</keyword>
<keyword evidence="3" id="KW-0624">Polysaccharide degradation</keyword>
<dbReference type="InterPro" id="IPR002035">
    <property type="entry name" value="VWF_A"/>
</dbReference>
<comment type="similarity">
    <text evidence="1 10">Belongs to the tannase family.</text>
</comment>
<dbReference type="VEuPathDB" id="FungiDB:TERG_08117"/>
<feature type="compositionally biased region" description="Low complexity" evidence="11">
    <location>
        <begin position="646"/>
        <end position="659"/>
    </location>
</feature>
<protein>
    <recommendedName>
        <fullName evidence="10">Carboxylic ester hydrolase</fullName>
        <ecNumber evidence="10">3.1.1.-</ecNumber>
    </recommendedName>
</protein>
<dbReference type="VEuPathDB" id="FungiDB:TERG_08118"/>
<proteinExistence type="inferred from homology"/>
<evidence type="ECO:0000313" key="14">
    <source>
        <dbReference type="Proteomes" id="UP000243015"/>
    </source>
</evidence>
<evidence type="ECO:0000256" key="5">
    <source>
        <dbReference type="ARBA" id="ARBA00022729"/>
    </source>
</evidence>
<dbReference type="AlphaFoldDB" id="A0A178F7B8"/>
<keyword evidence="5" id="KW-0732">Signal</keyword>
<comment type="caution">
    <text evidence="13">The sequence shown here is derived from an EMBL/GenBank/DDBJ whole genome shotgun (WGS) entry which is preliminary data.</text>
</comment>
<feature type="domain" description="VWFA" evidence="12">
    <location>
        <begin position="746"/>
        <end position="950"/>
    </location>
</feature>
<evidence type="ECO:0000256" key="3">
    <source>
        <dbReference type="ARBA" id="ARBA00022651"/>
    </source>
</evidence>
<dbReference type="Gene3D" id="3.40.50.410">
    <property type="entry name" value="von Willebrand factor, type A domain"/>
    <property type="match status" value="1"/>
</dbReference>
<dbReference type="VEuPathDB" id="FungiDB:TERG_08116"/>
<evidence type="ECO:0000256" key="8">
    <source>
        <dbReference type="ARBA" id="ARBA00023157"/>
    </source>
</evidence>
<keyword evidence="3" id="KW-0858">Xylan degradation</keyword>
<evidence type="ECO:0000256" key="11">
    <source>
        <dbReference type="SAM" id="MobiDB-lite"/>
    </source>
</evidence>
<evidence type="ECO:0000256" key="2">
    <source>
        <dbReference type="ARBA" id="ARBA00022487"/>
    </source>
</evidence>
<dbReference type="PANTHER" id="PTHR33938">
    <property type="entry name" value="FERULOYL ESTERASE B-RELATED"/>
    <property type="match status" value="1"/>
</dbReference>
<organism evidence="13 14">
    <name type="scientific">Trichophyton rubrum</name>
    <name type="common">Athlete's foot fungus</name>
    <name type="synonym">Epidermophyton rubrum</name>
    <dbReference type="NCBI Taxonomy" id="5551"/>
    <lineage>
        <taxon>Eukaryota</taxon>
        <taxon>Fungi</taxon>
        <taxon>Dikarya</taxon>
        <taxon>Ascomycota</taxon>
        <taxon>Pezizomycotina</taxon>
        <taxon>Eurotiomycetes</taxon>
        <taxon>Eurotiomycetidae</taxon>
        <taxon>Onygenales</taxon>
        <taxon>Arthrodermataceae</taxon>
        <taxon>Trichophyton</taxon>
    </lineage>
</organism>
<dbReference type="InterPro" id="IPR029058">
    <property type="entry name" value="AB_hydrolase_fold"/>
</dbReference>
<keyword evidence="3" id="KW-0119">Carbohydrate metabolism</keyword>
<keyword evidence="8" id="KW-1015">Disulfide bond</keyword>
<dbReference type="GO" id="GO:0046872">
    <property type="term" value="F:metal ion binding"/>
    <property type="evidence" value="ECO:0007669"/>
    <property type="project" value="UniProtKB-KW"/>
</dbReference>
<dbReference type="SMART" id="SM00327">
    <property type="entry name" value="VWA"/>
    <property type="match status" value="1"/>
</dbReference>
<dbReference type="GO" id="GO:0045493">
    <property type="term" value="P:xylan catabolic process"/>
    <property type="evidence" value="ECO:0007669"/>
    <property type="project" value="UniProtKB-KW"/>
</dbReference>
<evidence type="ECO:0000256" key="4">
    <source>
        <dbReference type="ARBA" id="ARBA00022723"/>
    </source>
</evidence>
<evidence type="ECO:0000256" key="6">
    <source>
        <dbReference type="ARBA" id="ARBA00022801"/>
    </source>
</evidence>
<evidence type="ECO:0000256" key="9">
    <source>
        <dbReference type="ARBA" id="ARBA00034075"/>
    </source>
</evidence>
<sequence>MPGTAGEYSLWFDRHEADRSVARKHKAKRSMVFIADEHQALNSAFKRKRQDALIITLSSFATTISQHGKAFGIGPDVSPSEGNFKNGAIVRAGRRTSENECIWTIRVHSGICSKDAESPAKRSGVHYEVWLPLEWKERRFLGTGNGGIDGCIKYEDLAYGVKNGFAVVGSNNGHNGTTAVTMYHNYDVQIDFSWRALHTSVAIGKEVVAQYYNRPHRKSYYIGCSLGGRQGFQSAVKFPEDFDGIVAGAPGLDFNNLVSWRASFFPVTGSVESPDFITPKAWKTFIHREVLRQCDGIDGVMDGIIEDPSLCRFNADALLCKPGEKTNCLNQVQVDIVRKIFSPLMGEDGELIYPAMQPGSEELATTKLYAGKPFSYSDEWFKYVIYNPSWNASTFTVHDAAVAEARNPGGIKTWPTFGDLAEYRARNGKIIIYHGGQDNQITSFNTERYYNYLLQSDGAGSAGHLDRFLRFFRISGMFHCSGGPGAWVLGQGGGAASEGIGFKGETNALAALVDWVEKDVAPDTIEGVKFVDDEITSGVSLRRRHCRIPLYASIGLYKPPRRRQKSPKLQLICLVSKAQPHLSLKTQNDTNEDVFLACLDLLTASGVSERHQKHGGRVARMARNDEHGQDPGRRHVFLETVDDQHSPSSTAATMSASESKMPLFGSSSRSKLPLPFLSRNKQNSPAQKSTYSNNKSTGSRHSDPPPAYTPVSATSTTAPSFPAASSEGGSLAASPDQPDSFLAQFDTVFLIDDSGSMRGASWKATENALAKIAPICTAQDKDGIEIYFLNHRSDSSNGAYSNIRDTGHVREVFTAVSPCGGTPTGTRLNHILKPYLKGFEEASKSMSPDERDNAVRPLNIIVITDGVPTDDVDSVIIQTAKKLDRLNAVPWQVGIQFFQVGNDPEAAADLKELDDALAGHNNIRDMVDTVPWDGTQAGGGLNADGVLKVVLGAVHKKYDRKNATGGRQ</sequence>
<accession>A0A178F7B8</accession>
<evidence type="ECO:0000313" key="13">
    <source>
        <dbReference type="EMBL" id="OAL68392.1"/>
    </source>
</evidence>
<dbReference type="Proteomes" id="UP000243015">
    <property type="component" value="Unassembled WGS sequence"/>
</dbReference>
<keyword evidence="7" id="KW-0106">Calcium</keyword>
<dbReference type="InterPro" id="IPR011118">
    <property type="entry name" value="Tannase/feruloyl_esterase"/>
</dbReference>